<accession>A0A841RN19</accession>
<dbReference type="RefSeq" id="WP_184248102.1">
    <property type="nucleotide sequence ID" value="NZ_BAAACU010000055.1"/>
</dbReference>
<feature type="domain" description="Pyrrolo-quinoline quinone repeat" evidence="3">
    <location>
        <begin position="205"/>
        <end position="303"/>
    </location>
</feature>
<dbReference type="Gene3D" id="2.130.10.10">
    <property type="entry name" value="YVTN repeat-like/Quinoprotein amine dehydrogenase"/>
    <property type="match status" value="1"/>
</dbReference>
<gene>
    <name evidence="4" type="ORF">GGQ92_002061</name>
</gene>
<feature type="region of interest" description="Disordered" evidence="1">
    <location>
        <begin position="26"/>
        <end position="54"/>
    </location>
</feature>
<protein>
    <submittedName>
        <fullName evidence="4">Outer membrane protein assembly factor BamB</fullName>
    </submittedName>
</protein>
<dbReference type="InterPro" id="IPR018391">
    <property type="entry name" value="PQQ_b-propeller_rpt"/>
</dbReference>
<evidence type="ECO:0000313" key="4">
    <source>
        <dbReference type="EMBL" id="MBB6513257.1"/>
    </source>
</evidence>
<comment type="caution">
    <text evidence="4">The sequence shown here is derived from an EMBL/GenBank/DDBJ whole genome shotgun (WGS) entry which is preliminary data.</text>
</comment>
<dbReference type="AlphaFoldDB" id="A0A841RN19"/>
<dbReference type="PANTHER" id="PTHR34512">
    <property type="entry name" value="CELL SURFACE PROTEIN"/>
    <property type="match status" value="1"/>
</dbReference>
<feature type="chain" id="PRO_5039006670" evidence="2">
    <location>
        <begin position="20"/>
        <end position="443"/>
    </location>
</feature>
<dbReference type="PANTHER" id="PTHR34512:SF30">
    <property type="entry name" value="OUTER MEMBRANE PROTEIN ASSEMBLY FACTOR BAMB"/>
    <property type="match status" value="1"/>
</dbReference>
<dbReference type="SMART" id="SM00564">
    <property type="entry name" value="PQQ"/>
    <property type="match status" value="3"/>
</dbReference>
<keyword evidence="5" id="KW-1185">Reference proteome</keyword>
<keyword evidence="2" id="KW-0732">Signal</keyword>
<evidence type="ECO:0000259" key="3">
    <source>
        <dbReference type="Pfam" id="PF13360"/>
    </source>
</evidence>
<proteinExistence type="predicted"/>
<evidence type="ECO:0000313" key="5">
    <source>
        <dbReference type="Proteomes" id="UP000572212"/>
    </source>
</evidence>
<organism evidence="4 5">
    <name type="scientific">Gracilibacillus halotolerans</name>
    <dbReference type="NCBI Taxonomy" id="74386"/>
    <lineage>
        <taxon>Bacteria</taxon>
        <taxon>Bacillati</taxon>
        <taxon>Bacillota</taxon>
        <taxon>Bacilli</taxon>
        <taxon>Bacillales</taxon>
        <taxon>Bacillaceae</taxon>
        <taxon>Gracilibacillus</taxon>
    </lineage>
</organism>
<dbReference type="InterPro" id="IPR002372">
    <property type="entry name" value="PQQ_rpt_dom"/>
</dbReference>
<dbReference type="Pfam" id="PF13360">
    <property type="entry name" value="PQQ_2"/>
    <property type="match status" value="1"/>
</dbReference>
<name>A0A841RN19_9BACI</name>
<dbReference type="EMBL" id="JACHON010000009">
    <property type="protein sequence ID" value="MBB6513257.1"/>
    <property type="molecule type" value="Genomic_DNA"/>
</dbReference>
<evidence type="ECO:0000256" key="1">
    <source>
        <dbReference type="SAM" id="MobiDB-lite"/>
    </source>
</evidence>
<dbReference type="SUPFAM" id="SSF50998">
    <property type="entry name" value="Quinoprotein alcohol dehydrogenase-like"/>
    <property type="match status" value="1"/>
</dbReference>
<dbReference type="Proteomes" id="UP000572212">
    <property type="component" value="Unassembled WGS sequence"/>
</dbReference>
<feature type="signal peptide" evidence="2">
    <location>
        <begin position="1"/>
        <end position="19"/>
    </location>
</feature>
<sequence length="443" mass="51109">MKKFVFCFTIILLFLSACSQNEDEQAVNEEIEESPTEEVVAEEENSEEELEEEKDIPTNYLTDVEAIPISEYPTENWTKAEFPDDRDYKMVHNAFIENDTYYIGSDSKKAISYNADHSSNWALEHKYGFEIELAMDDQHLYSHTIGSSDNYNYLRAIDKQSGNVNYEIDLTGYEEFSEVFSDDGVLYMIFGKMSDEDQIFADLFSLHAYDATNGDERWSLDIDALQLGKRNGHYEITSNEKMIFYFEKDYKLVARSKEDGSEVWSQPFDERLRFVQAFIHNDSLYVLDKDYVFHKINMETGEIIDEIPYDGEAMGPEIAEPIFVDNHIIMQHNDVEIDQHLIKGLDTETKDIAWIVDLDGYFAFGVEELNGTVYALLGDLNFEAENPTRVAKINPENGEIIEVIELEDYVTPGKVNTYNRFSGHTVHNGVLSISKNNILYGFY</sequence>
<dbReference type="PROSITE" id="PS51257">
    <property type="entry name" value="PROKAR_LIPOPROTEIN"/>
    <property type="match status" value="1"/>
</dbReference>
<dbReference type="InterPro" id="IPR015943">
    <property type="entry name" value="WD40/YVTN_repeat-like_dom_sf"/>
</dbReference>
<reference evidence="4 5" key="1">
    <citation type="submission" date="2020-08" db="EMBL/GenBank/DDBJ databases">
        <title>Genomic Encyclopedia of Type Strains, Phase IV (KMG-IV): sequencing the most valuable type-strain genomes for metagenomic binning, comparative biology and taxonomic classification.</title>
        <authorList>
            <person name="Goeker M."/>
        </authorList>
    </citation>
    <scope>NUCLEOTIDE SEQUENCE [LARGE SCALE GENOMIC DNA]</scope>
    <source>
        <strain evidence="4 5">DSM 11805</strain>
    </source>
</reference>
<dbReference type="InterPro" id="IPR011047">
    <property type="entry name" value="Quinoprotein_ADH-like_sf"/>
</dbReference>
<evidence type="ECO:0000256" key="2">
    <source>
        <dbReference type="SAM" id="SignalP"/>
    </source>
</evidence>